<proteinExistence type="predicted"/>
<gene>
    <name evidence="1" type="ORF">CTOB1V02_LOCUS16706</name>
</gene>
<evidence type="ECO:0000313" key="1">
    <source>
        <dbReference type="EMBL" id="CAD7238891.1"/>
    </source>
</evidence>
<sequence length="80" mass="9371">MESCLKKLKLVETIQARMNLPRVLKNTATMESDLKKLRRLVETVEPKMNRARVHRLLKKKVTVGSDFKKLGRLVERIEAR</sequence>
<dbReference type="AlphaFoldDB" id="A0A7R8X156"/>
<name>A0A7R8X156_9CRUS</name>
<organism evidence="1">
    <name type="scientific">Cyprideis torosa</name>
    <dbReference type="NCBI Taxonomy" id="163714"/>
    <lineage>
        <taxon>Eukaryota</taxon>
        <taxon>Metazoa</taxon>
        <taxon>Ecdysozoa</taxon>
        <taxon>Arthropoda</taxon>
        <taxon>Crustacea</taxon>
        <taxon>Oligostraca</taxon>
        <taxon>Ostracoda</taxon>
        <taxon>Podocopa</taxon>
        <taxon>Podocopida</taxon>
        <taxon>Cytherocopina</taxon>
        <taxon>Cytheroidea</taxon>
        <taxon>Cytherideidae</taxon>
        <taxon>Cyprideis</taxon>
    </lineage>
</organism>
<protein>
    <submittedName>
        <fullName evidence="1">Uncharacterized protein</fullName>
    </submittedName>
</protein>
<accession>A0A7R8X156</accession>
<reference evidence="1" key="1">
    <citation type="submission" date="2020-11" db="EMBL/GenBank/DDBJ databases">
        <authorList>
            <person name="Tran Van P."/>
        </authorList>
    </citation>
    <scope>NUCLEOTIDE SEQUENCE</scope>
</reference>
<dbReference type="EMBL" id="OB711006">
    <property type="protein sequence ID" value="CAD7238891.1"/>
    <property type="molecule type" value="Genomic_DNA"/>
</dbReference>